<organism evidence="6 7">
    <name type="scientific">Leersia perrieri</name>
    <dbReference type="NCBI Taxonomy" id="77586"/>
    <lineage>
        <taxon>Eukaryota</taxon>
        <taxon>Viridiplantae</taxon>
        <taxon>Streptophyta</taxon>
        <taxon>Embryophyta</taxon>
        <taxon>Tracheophyta</taxon>
        <taxon>Spermatophyta</taxon>
        <taxon>Magnoliopsida</taxon>
        <taxon>Liliopsida</taxon>
        <taxon>Poales</taxon>
        <taxon>Poaceae</taxon>
        <taxon>BOP clade</taxon>
        <taxon>Oryzoideae</taxon>
        <taxon>Oryzeae</taxon>
        <taxon>Oryzinae</taxon>
        <taxon>Leersia</taxon>
    </lineage>
</organism>
<evidence type="ECO:0000259" key="5">
    <source>
        <dbReference type="SMART" id="SM00856"/>
    </source>
</evidence>
<dbReference type="NCBIfam" id="TIGR01614">
    <property type="entry name" value="PME_inhib"/>
    <property type="match status" value="1"/>
</dbReference>
<reference evidence="6" key="3">
    <citation type="submission" date="2015-04" db="UniProtKB">
        <authorList>
            <consortium name="EnsemblPlants"/>
        </authorList>
    </citation>
    <scope>IDENTIFICATION</scope>
</reference>
<reference evidence="7" key="2">
    <citation type="submission" date="2013-12" db="EMBL/GenBank/DDBJ databases">
        <authorList>
            <person name="Yu Y."/>
            <person name="Lee S."/>
            <person name="de Baynast K."/>
            <person name="Wissotski M."/>
            <person name="Liu L."/>
            <person name="Talag J."/>
            <person name="Goicoechea J."/>
            <person name="Angelova A."/>
            <person name="Jetty R."/>
            <person name="Kudrna D."/>
            <person name="Golser W."/>
            <person name="Rivera L."/>
            <person name="Zhang J."/>
            <person name="Wing R."/>
        </authorList>
    </citation>
    <scope>NUCLEOTIDE SEQUENCE</scope>
</reference>
<dbReference type="eggNOG" id="ENOG502RZK0">
    <property type="taxonomic scope" value="Eukaryota"/>
</dbReference>
<dbReference type="InterPro" id="IPR006501">
    <property type="entry name" value="Pectinesterase_inhib_dom"/>
</dbReference>
<dbReference type="EnsemblPlants" id="LPERR02G00310.1">
    <property type="protein sequence ID" value="LPERR02G00310.1"/>
    <property type="gene ID" value="LPERR02G00310"/>
</dbReference>
<dbReference type="SMART" id="SM00856">
    <property type="entry name" value="PMEI"/>
    <property type="match status" value="1"/>
</dbReference>
<evidence type="ECO:0000313" key="6">
    <source>
        <dbReference type="EnsemblPlants" id="LPERR02G00310.1"/>
    </source>
</evidence>
<dbReference type="GO" id="GO:0005576">
    <property type="term" value="C:extracellular region"/>
    <property type="evidence" value="ECO:0007669"/>
    <property type="project" value="UniProtKB-ARBA"/>
</dbReference>
<dbReference type="SUPFAM" id="SSF101148">
    <property type="entry name" value="Plant invertase/pectin methylesterase inhibitor"/>
    <property type="match status" value="1"/>
</dbReference>
<dbReference type="Gramene" id="LPERR02G00310.1">
    <property type="protein sequence ID" value="LPERR02G00310.1"/>
    <property type="gene ID" value="LPERR02G00310"/>
</dbReference>
<keyword evidence="7" id="KW-1185">Reference proteome</keyword>
<dbReference type="PANTHER" id="PTHR35357">
    <property type="entry name" value="OS02G0537100 PROTEIN"/>
    <property type="match status" value="1"/>
</dbReference>
<dbReference type="InterPro" id="IPR034088">
    <property type="entry name" value="Pla_a_1-like"/>
</dbReference>
<dbReference type="CDD" id="cd15795">
    <property type="entry name" value="PMEI-Pla_a_1_like"/>
    <property type="match status" value="1"/>
</dbReference>
<name>A0A0D9VB36_9ORYZ</name>
<accession>A0A0D9VB36</accession>
<dbReference type="PANTHER" id="PTHR35357:SF23">
    <property type="entry name" value="PECTINESTERASE INHIBITOR DOMAIN-CONTAINING PROTEIN"/>
    <property type="match status" value="1"/>
</dbReference>
<dbReference type="GO" id="GO:0004857">
    <property type="term" value="F:enzyme inhibitor activity"/>
    <property type="evidence" value="ECO:0007669"/>
    <property type="project" value="InterPro"/>
</dbReference>
<reference evidence="6 7" key="1">
    <citation type="submission" date="2012-08" db="EMBL/GenBank/DDBJ databases">
        <title>Oryza genome evolution.</title>
        <authorList>
            <person name="Wing R.A."/>
        </authorList>
    </citation>
    <scope>NUCLEOTIDE SEQUENCE</scope>
</reference>
<proteinExistence type="inferred from homology"/>
<evidence type="ECO:0000256" key="1">
    <source>
        <dbReference type="ARBA" id="ARBA00022729"/>
    </source>
</evidence>
<dbReference type="FunFam" id="1.20.140.40:FF:000002">
    <property type="entry name" value="Putative invertase inhibitor"/>
    <property type="match status" value="1"/>
</dbReference>
<evidence type="ECO:0000256" key="2">
    <source>
        <dbReference type="ARBA" id="ARBA00023157"/>
    </source>
</evidence>
<dbReference type="AlphaFoldDB" id="A0A0D9VB36"/>
<comment type="similarity">
    <text evidence="3">Belongs to the PMEI family.</text>
</comment>
<dbReference type="InterPro" id="IPR035513">
    <property type="entry name" value="Invertase/methylesterase_inhib"/>
</dbReference>
<evidence type="ECO:0000256" key="4">
    <source>
        <dbReference type="SAM" id="SignalP"/>
    </source>
</evidence>
<feature type="domain" description="Pectinesterase inhibitor" evidence="5">
    <location>
        <begin position="17"/>
        <end position="170"/>
    </location>
</feature>
<keyword evidence="1 4" id="KW-0732">Signal</keyword>
<dbReference type="Proteomes" id="UP000032180">
    <property type="component" value="Chromosome 2"/>
</dbReference>
<dbReference type="HOGENOM" id="CLU_033761_7_1_1"/>
<keyword evidence="2" id="KW-1015">Disulfide bond</keyword>
<protein>
    <recommendedName>
        <fullName evidence="5">Pectinesterase inhibitor domain-containing protein</fullName>
    </recommendedName>
</protein>
<feature type="chain" id="PRO_5002347226" description="Pectinesterase inhibitor domain-containing protein" evidence="4">
    <location>
        <begin position="19"/>
        <end position="174"/>
    </location>
</feature>
<dbReference type="STRING" id="77586.A0A0D9VB36"/>
<dbReference type="Gene3D" id="1.20.140.40">
    <property type="entry name" value="Invertase/pectin methylesterase inhibitor family protein"/>
    <property type="match status" value="1"/>
</dbReference>
<sequence length="174" mass="18480">MAMFLVMMMMLVADTTTATDMVEETCGRCRRSNPNVNYTLCVASLSSYPGSRAADLRGLALISAMPLRSALAAISSSATDLRDTASPGSPVRSCLDACLGLFRHAALELRSAVAAVESWRYGDARTAMSAAVDAPVTCEDEFKDQAMDPPPAIKDKSNPLFQQGVISLAIISLL</sequence>
<feature type="signal peptide" evidence="4">
    <location>
        <begin position="1"/>
        <end position="18"/>
    </location>
</feature>
<evidence type="ECO:0000256" key="3">
    <source>
        <dbReference type="ARBA" id="ARBA00038471"/>
    </source>
</evidence>
<dbReference type="Pfam" id="PF04043">
    <property type="entry name" value="PMEI"/>
    <property type="match status" value="1"/>
</dbReference>
<evidence type="ECO:0000313" key="7">
    <source>
        <dbReference type="Proteomes" id="UP000032180"/>
    </source>
</evidence>